<dbReference type="InterPro" id="IPR042160">
    <property type="entry name" value="HD-Zip_IV"/>
</dbReference>
<dbReference type="SMART" id="SM00389">
    <property type="entry name" value="HOX"/>
    <property type="match status" value="1"/>
</dbReference>
<dbReference type="Proteomes" id="UP001180020">
    <property type="component" value="Unassembled WGS sequence"/>
</dbReference>
<reference evidence="6" key="1">
    <citation type="journal article" date="2023" name="Nat. Commun.">
        <title>Diploid and tetraploid genomes of Acorus and the evolution of monocots.</title>
        <authorList>
            <person name="Ma L."/>
            <person name="Liu K.W."/>
            <person name="Li Z."/>
            <person name="Hsiao Y.Y."/>
            <person name="Qi Y."/>
            <person name="Fu T."/>
            <person name="Tang G.D."/>
            <person name="Zhang D."/>
            <person name="Sun W.H."/>
            <person name="Liu D.K."/>
            <person name="Li Y."/>
            <person name="Chen G.Z."/>
            <person name="Liu X.D."/>
            <person name="Liao X.Y."/>
            <person name="Jiang Y.T."/>
            <person name="Yu X."/>
            <person name="Hao Y."/>
            <person name="Huang J."/>
            <person name="Zhao X.W."/>
            <person name="Ke S."/>
            <person name="Chen Y.Y."/>
            <person name="Wu W.L."/>
            <person name="Hsu J.L."/>
            <person name="Lin Y.F."/>
            <person name="Huang M.D."/>
            <person name="Li C.Y."/>
            <person name="Huang L."/>
            <person name="Wang Z.W."/>
            <person name="Zhao X."/>
            <person name="Zhong W.Y."/>
            <person name="Peng D.H."/>
            <person name="Ahmad S."/>
            <person name="Lan S."/>
            <person name="Zhang J.S."/>
            <person name="Tsai W.C."/>
            <person name="Van de Peer Y."/>
            <person name="Liu Z.J."/>
        </authorList>
    </citation>
    <scope>NUCLEOTIDE SEQUENCE</scope>
    <source>
        <strain evidence="6">CP</strain>
    </source>
</reference>
<evidence type="ECO:0000256" key="3">
    <source>
        <dbReference type="RuleBase" id="RU000682"/>
    </source>
</evidence>
<evidence type="ECO:0000313" key="7">
    <source>
        <dbReference type="Proteomes" id="UP001180020"/>
    </source>
</evidence>
<keyword evidence="2 3" id="KW-0539">Nucleus</keyword>
<keyword evidence="2 3" id="KW-0371">Homeobox</keyword>
<evidence type="ECO:0000256" key="1">
    <source>
        <dbReference type="ARBA" id="ARBA00004123"/>
    </source>
</evidence>
<evidence type="ECO:0000256" key="4">
    <source>
        <dbReference type="SAM" id="MobiDB-lite"/>
    </source>
</evidence>
<comment type="caution">
    <text evidence="6">The sequence shown here is derived from an EMBL/GenBank/DDBJ whole genome shotgun (WGS) entry which is preliminary data.</text>
</comment>
<dbReference type="GO" id="GO:0005634">
    <property type="term" value="C:nucleus"/>
    <property type="evidence" value="ECO:0007669"/>
    <property type="project" value="UniProtKB-SubCell"/>
</dbReference>
<dbReference type="CDD" id="cd00086">
    <property type="entry name" value="homeodomain"/>
    <property type="match status" value="1"/>
</dbReference>
<keyword evidence="2 3" id="KW-0238">DNA-binding</keyword>
<comment type="subcellular location">
    <subcellularLocation>
        <location evidence="1 2 3">Nucleus</location>
    </subcellularLocation>
</comment>
<dbReference type="AlphaFoldDB" id="A0AAV9DAI2"/>
<feature type="compositionally biased region" description="Gly residues" evidence="4">
    <location>
        <begin position="186"/>
        <end position="195"/>
    </location>
</feature>
<dbReference type="Pfam" id="PF00046">
    <property type="entry name" value="Homeodomain"/>
    <property type="match status" value="1"/>
</dbReference>
<sequence length="195" mass="22466">MKWGMEDMNINLEEDVEKGVNLELKITCEVINTHSDSVETDSHTPSSCNKQKKLLHHSKAQIEALETFFKECPHPNEKQRIELGQRIGLDTTKVKYWFQNRRTSRIARKEWHENKKLREENEKMKMENMVTLDVLGNPMCPRCLSEDMKMEQLKMENIRLKEELARVQAHLVEVSGQPGPNLAKGPGTGPSQGPC</sequence>
<accession>A0AAV9DAI2</accession>
<dbReference type="PANTHER" id="PTHR45654:SF62">
    <property type="entry name" value="HOMEOBOX DOMAIN-CONTAINING PROTEIN"/>
    <property type="match status" value="1"/>
</dbReference>
<feature type="domain" description="Homeobox" evidence="5">
    <location>
        <begin position="48"/>
        <end position="108"/>
    </location>
</feature>
<gene>
    <name evidence="6" type="primary">ROC5</name>
    <name evidence="6" type="ORF">QJS10_CPB15g00703</name>
</gene>
<reference evidence="6" key="2">
    <citation type="submission" date="2023-06" db="EMBL/GenBank/DDBJ databases">
        <authorList>
            <person name="Ma L."/>
            <person name="Liu K.-W."/>
            <person name="Li Z."/>
            <person name="Hsiao Y.-Y."/>
            <person name="Qi Y."/>
            <person name="Fu T."/>
            <person name="Tang G."/>
            <person name="Zhang D."/>
            <person name="Sun W.-H."/>
            <person name="Liu D.-K."/>
            <person name="Li Y."/>
            <person name="Chen G.-Z."/>
            <person name="Liu X.-D."/>
            <person name="Liao X.-Y."/>
            <person name="Jiang Y.-T."/>
            <person name="Yu X."/>
            <person name="Hao Y."/>
            <person name="Huang J."/>
            <person name="Zhao X.-W."/>
            <person name="Ke S."/>
            <person name="Chen Y.-Y."/>
            <person name="Wu W.-L."/>
            <person name="Hsu J.-L."/>
            <person name="Lin Y.-F."/>
            <person name="Huang M.-D."/>
            <person name="Li C.-Y."/>
            <person name="Huang L."/>
            <person name="Wang Z.-W."/>
            <person name="Zhao X."/>
            <person name="Zhong W.-Y."/>
            <person name="Peng D.-H."/>
            <person name="Ahmad S."/>
            <person name="Lan S."/>
            <person name="Zhang J.-S."/>
            <person name="Tsai W.-C."/>
            <person name="Van De Peer Y."/>
            <person name="Liu Z.-J."/>
        </authorList>
    </citation>
    <scope>NUCLEOTIDE SEQUENCE</scope>
    <source>
        <strain evidence="6">CP</strain>
        <tissue evidence="6">Leaves</tissue>
    </source>
</reference>
<name>A0AAV9DAI2_ACOCL</name>
<feature type="region of interest" description="Disordered" evidence="4">
    <location>
        <begin position="174"/>
        <end position="195"/>
    </location>
</feature>
<dbReference type="InterPro" id="IPR009057">
    <property type="entry name" value="Homeodomain-like_sf"/>
</dbReference>
<dbReference type="Gene3D" id="1.10.10.60">
    <property type="entry name" value="Homeodomain-like"/>
    <property type="match status" value="1"/>
</dbReference>
<evidence type="ECO:0000259" key="5">
    <source>
        <dbReference type="PROSITE" id="PS50071"/>
    </source>
</evidence>
<evidence type="ECO:0000313" key="6">
    <source>
        <dbReference type="EMBL" id="KAK1297217.1"/>
    </source>
</evidence>
<dbReference type="SUPFAM" id="SSF46689">
    <property type="entry name" value="Homeodomain-like"/>
    <property type="match status" value="1"/>
</dbReference>
<dbReference type="EMBL" id="JAUJYO010000015">
    <property type="protein sequence ID" value="KAK1297217.1"/>
    <property type="molecule type" value="Genomic_DNA"/>
</dbReference>
<dbReference type="InterPro" id="IPR001356">
    <property type="entry name" value="HD"/>
</dbReference>
<organism evidence="6 7">
    <name type="scientific">Acorus calamus</name>
    <name type="common">Sweet flag</name>
    <dbReference type="NCBI Taxonomy" id="4465"/>
    <lineage>
        <taxon>Eukaryota</taxon>
        <taxon>Viridiplantae</taxon>
        <taxon>Streptophyta</taxon>
        <taxon>Embryophyta</taxon>
        <taxon>Tracheophyta</taxon>
        <taxon>Spermatophyta</taxon>
        <taxon>Magnoliopsida</taxon>
        <taxon>Liliopsida</taxon>
        <taxon>Acoraceae</taxon>
        <taxon>Acorus</taxon>
    </lineage>
</organism>
<proteinExistence type="predicted"/>
<dbReference type="PROSITE" id="PS50071">
    <property type="entry name" value="HOMEOBOX_2"/>
    <property type="match status" value="1"/>
</dbReference>
<keyword evidence="7" id="KW-1185">Reference proteome</keyword>
<dbReference type="GO" id="GO:0003677">
    <property type="term" value="F:DNA binding"/>
    <property type="evidence" value="ECO:0007669"/>
    <property type="project" value="UniProtKB-UniRule"/>
</dbReference>
<evidence type="ECO:0000256" key="2">
    <source>
        <dbReference type="PROSITE-ProRule" id="PRU00108"/>
    </source>
</evidence>
<protein>
    <submittedName>
        <fullName evidence="6">Homeobox-leucine zipper protein ROC5</fullName>
    </submittedName>
</protein>
<dbReference type="PANTHER" id="PTHR45654">
    <property type="entry name" value="HOMEOBOX-LEUCINE ZIPPER PROTEIN MERISTEM L1"/>
    <property type="match status" value="1"/>
</dbReference>
<feature type="DNA-binding region" description="Homeobox" evidence="2">
    <location>
        <begin position="50"/>
        <end position="109"/>
    </location>
</feature>